<evidence type="ECO:0000256" key="2">
    <source>
        <dbReference type="PROSITE-ProRule" id="PRU00108"/>
    </source>
</evidence>
<dbReference type="CDD" id="cd00086">
    <property type="entry name" value="homeodomain"/>
    <property type="match status" value="1"/>
</dbReference>
<dbReference type="SMART" id="SM00389">
    <property type="entry name" value="HOX"/>
    <property type="match status" value="1"/>
</dbReference>
<dbReference type="EMBL" id="JANBPY010002588">
    <property type="protein sequence ID" value="KAJ1954391.1"/>
    <property type="molecule type" value="Genomic_DNA"/>
</dbReference>
<evidence type="ECO:0000256" key="1">
    <source>
        <dbReference type="ARBA" id="ARBA00004123"/>
    </source>
</evidence>
<comment type="caution">
    <text evidence="6">The sequence shown here is derived from an EMBL/GenBank/DDBJ whole genome shotgun (WGS) entry which is preliminary data.</text>
</comment>
<feature type="region of interest" description="Disordered" evidence="4">
    <location>
        <begin position="258"/>
        <end position="277"/>
    </location>
</feature>
<reference evidence="6" key="1">
    <citation type="submission" date="2022-07" db="EMBL/GenBank/DDBJ databases">
        <title>Phylogenomic reconstructions and comparative analyses of Kickxellomycotina fungi.</title>
        <authorList>
            <person name="Reynolds N.K."/>
            <person name="Stajich J.E."/>
            <person name="Barry K."/>
            <person name="Grigoriev I.V."/>
            <person name="Crous P."/>
            <person name="Smith M.E."/>
        </authorList>
    </citation>
    <scope>NUCLEOTIDE SEQUENCE</scope>
    <source>
        <strain evidence="6">RSA 1196</strain>
    </source>
</reference>
<keyword evidence="2 3" id="KW-0539">Nucleus</keyword>
<feature type="domain" description="Homeobox" evidence="5">
    <location>
        <begin position="441"/>
        <end position="501"/>
    </location>
</feature>
<feature type="non-terminal residue" evidence="6">
    <location>
        <position position="594"/>
    </location>
</feature>
<dbReference type="PANTHER" id="PTHR24340:SF82">
    <property type="entry name" value="HOMEOBOX PROTEIN VND"/>
    <property type="match status" value="1"/>
</dbReference>
<evidence type="ECO:0000313" key="7">
    <source>
        <dbReference type="Proteomes" id="UP001150925"/>
    </source>
</evidence>
<evidence type="ECO:0000256" key="3">
    <source>
        <dbReference type="RuleBase" id="RU000682"/>
    </source>
</evidence>
<evidence type="ECO:0000259" key="5">
    <source>
        <dbReference type="PROSITE" id="PS50071"/>
    </source>
</evidence>
<feature type="region of interest" description="Disordered" evidence="4">
    <location>
        <begin position="495"/>
        <end position="527"/>
    </location>
</feature>
<dbReference type="GO" id="GO:0000981">
    <property type="term" value="F:DNA-binding transcription factor activity, RNA polymerase II-specific"/>
    <property type="evidence" value="ECO:0007669"/>
    <property type="project" value="TreeGrafter"/>
</dbReference>
<dbReference type="PROSITE" id="PS50071">
    <property type="entry name" value="HOMEOBOX_2"/>
    <property type="match status" value="1"/>
</dbReference>
<feature type="region of interest" description="Disordered" evidence="4">
    <location>
        <begin position="1"/>
        <end position="50"/>
    </location>
</feature>
<sequence>MQGWSNPNVRWSIHPDHSANGNFVNSTLPTGQQLVPGTQTQVLGGPQQNLPSHVVVPGLHTGTHGPQHQQLQAYPVMATTGASVLMSHPERSGPSTTNGGPPGNAPMHPYLTGTSFPFSHAALSSGIAQAPPVGSPALLNNAGGAVGVTPAQFTPSNTASSTNHLPIPTPPSHKLALPSSMLTNATPGQPPTAYLTSPKGDNTTGMGSSPAPGNSAQMLPQSNGLLQFPLNIAQLPAAQSAELFQQLSKLYNVGESTPGPYDTHTTPSGKDCAEEDSNDGDLCIEFDSSETPHIQEPPAAVPPSVGINPNQMSMESHGVSLSPAPPQRHSSLNTGVSFERISSSPLFHMPNTHNIPSSDVTHTPQSMTLPSSSPIVQSTPNLLSSTDVPGHAQTPAEQAAPAVAFIPEISDPVIDIPTKEPQDRTDSDLVPSDSQADPGSAGSKRGRVTFTEAQTITLDCVFHRRPYPTPAIRQALATRLNLSELQVNAWFVRRRAKSKASGSNPPAEGINRIALNKEDPGPGSFPYPVSAEVRNLVHEILDHKAPSNSPVPLHTPPVSSLPQPSTTTPSSSVQLSQQSKVAPATPNPPDKRLI</sequence>
<gene>
    <name evidence="6" type="primary">HOXB3</name>
    <name evidence="6" type="ORF">IWQ62_005769</name>
</gene>
<keyword evidence="7" id="KW-1185">Reference proteome</keyword>
<feature type="compositionally biased region" description="Polar residues" evidence="4">
    <location>
        <begin position="199"/>
        <end position="218"/>
    </location>
</feature>
<evidence type="ECO:0000313" key="6">
    <source>
        <dbReference type="EMBL" id="KAJ1954391.1"/>
    </source>
</evidence>
<feature type="region of interest" description="Disordered" evidence="4">
    <location>
        <begin position="542"/>
        <end position="594"/>
    </location>
</feature>
<dbReference type="InterPro" id="IPR009057">
    <property type="entry name" value="Homeodomain-like_sf"/>
</dbReference>
<dbReference type="InterPro" id="IPR001356">
    <property type="entry name" value="HD"/>
</dbReference>
<dbReference type="SUPFAM" id="SSF46689">
    <property type="entry name" value="Homeodomain-like"/>
    <property type="match status" value="1"/>
</dbReference>
<proteinExistence type="predicted"/>
<feature type="region of interest" description="Disordered" evidence="4">
    <location>
        <begin position="358"/>
        <end position="398"/>
    </location>
</feature>
<accession>A0A9W8AJR9</accession>
<name>A0A9W8AJR9_9FUNG</name>
<evidence type="ECO:0000256" key="4">
    <source>
        <dbReference type="SAM" id="MobiDB-lite"/>
    </source>
</evidence>
<keyword evidence="2 3" id="KW-0371">Homeobox</keyword>
<feature type="region of interest" description="Disordered" evidence="4">
    <location>
        <begin position="414"/>
        <end position="448"/>
    </location>
</feature>
<keyword evidence="2 3" id="KW-0238">DNA-binding</keyword>
<dbReference type="Proteomes" id="UP001150925">
    <property type="component" value="Unassembled WGS sequence"/>
</dbReference>
<protein>
    <submittedName>
        <fullName evidence="6">Homeobox protein</fullName>
    </submittedName>
</protein>
<dbReference type="Gene3D" id="1.10.10.60">
    <property type="entry name" value="Homeodomain-like"/>
    <property type="match status" value="1"/>
</dbReference>
<dbReference type="PANTHER" id="PTHR24340">
    <property type="entry name" value="HOMEOBOX PROTEIN NKX"/>
    <property type="match status" value="1"/>
</dbReference>
<dbReference type="Pfam" id="PF00046">
    <property type="entry name" value="Homeodomain"/>
    <property type="match status" value="1"/>
</dbReference>
<feature type="compositionally biased region" description="Basic and acidic residues" evidence="4">
    <location>
        <begin position="417"/>
        <end position="427"/>
    </location>
</feature>
<dbReference type="InterPro" id="IPR050394">
    <property type="entry name" value="Homeobox_NK-like"/>
</dbReference>
<dbReference type="AlphaFoldDB" id="A0A9W8AJR9"/>
<feature type="compositionally biased region" description="Polar residues" evidence="4">
    <location>
        <begin position="19"/>
        <end position="50"/>
    </location>
</feature>
<organism evidence="6 7">
    <name type="scientific">Dispira parvispora</name>
    <dbReference type="NCBI Taxonomy" id="1520584"/>
    <lineage>
        <taxon>Eukaryota</taxon>
        <taxon>Fungi</taxon>
        <taxon>Fungi incertae sedis</taxon>
        <taxon>Zoopagomycota</taxon>
        <taxon>Kickxellomycotina</taxon>
        <taxon>Dimargaritomycetes</taxon>
        <taxon>Dimargaritales</taxon>
        <taxon>Dimargaritaceae</taxon>
        <taxon>Dispira</taxon>
    </lineage>
</organism>
<dbReference type="GO" id="GO:0005634">
    <property type="term" value="C:nucleus"/>
    <property type="evidence" value="ECO:0007669"/>
    <property type="project" value="UniProtKB-SubCell"/>
</dbReference>
<dbReference type="OrthoDB" id="6159439at2759"/>
<feature type="DNA-binding region" description="Homeobox" evidence="2">
    <location>
        <begin position="443"/>
        <end position="502"/>
    </location>
</feature>
<dbReference type="GO" id="GO:0000978">
    <property type="term" value="F:RNA polymerase II cis-regulatory region sequence-specific DNA binding"/>
    <property type="evidence" value="ECO:0007669"/>
    <property type="project" value="TreeGrafter"/>
</dbReference>
<feature type="compositionally biased region" description="Polar residues" evidence="4">
    <location>
        <begin position="358"/>
        <end position="387"/>
    </location>
</feature>
<dbReference type="GO" id="GO:0030154">
    <property type="term" value="P:cell differentiation"/>
    <property type="evidence" value="ECO:0007669"/>
    <property type="project" value="TreeGrafter"/>
</dbReference>
<feature type="region of interest" description="Disordered" evidence="4">
    <location>
        <begin position="183"/>
        <end position="218"/>
    </location>
</feature>
<comment type="subcellular location">
    <subcellularLocation>
        <location evidence="1 2 3">Nucleus</location>
    </subcellularLocation>
</comment>
<feature type="compositionally biased region" description="Low complexity" evidence="4">
    <location>
        <begin position="556"/>
        <end position="579"/>
    </location>
</feature>